<dbReference type="Gene3D" id="3.30.559.30">
    <property type="entry name" value="Nonribosomal peptide synthetase, condensation domain"/>
    <property type="match status" value="1"/>
</dbReference>
<dbReference type="Gene3D" id="3.30.559.10">
    <property type="entry name" value="Chloramphenicol acetyltransferase-like domain"/>
    <property type="match status" value="1"/>
</dbReference>
<comment type="pathway">
    <text evidence="2">Siderophore biosynthesis.</text>
</comment>
<dbReference type="Pfam" id="PF18563">
    <property type="entry name" value="TubC_N"/>
    <property type="match status" value="1"/>
</dbReference>
<dbReference type="Proteomes" id="UP001491691">
    <property type="component" value="Unassembled WGS sequence"/>
</dbReference>
<dbReference type="PROSITE" id="PS50075">
    <property type="entry name" value="CARRIER"/>
    <property type="match status" value="1"/>
</dbReference>
<gene>
    <name evidence="5" type="ORF">AAA073_04780</name>
</gene>
<dbReference type="InterPro" id="IPR001242">
    <property type="entry name" value="Condensation_dom"/>
</dbReference>
<organism evidence="5 6">
    <name type="scientific">Peptoniphilus senegalensis</name>
    <dbReference type="NCBI Taxonomy" id="1465757"/>
    <lineage>
        <taxon>Bacteria</taxon>
        <taxon>Bacillati</taxon>
        <taxon>Bacillota</taxon>
        <taxon>Tissierellia</taxon>
        <taxon>Tissierellales</taxon>
        <taxon>Peptoniphilaceae</taxon>
        <taxon>Peptoniphilus</taxon>
    </lineage>
</organism>
<evidence type="ECO:0000256" key="1">
    <source>
        <dbReference type="ARBA" id="ARBA00001957"/>
    </source>
</evidence>
<keyword evidence="3" id="KW-0436">Ligase</keyword>
<accession>A0ABV1J0Q9</accession>
<dbReference type="InterPro" id="IPR029058">
    <property type="entry name" value="AB_hydrolase_fold"/>
</dbReference>
<dbReference type="InterPro" id="IPR057737">
    <property type="entry name" value="Condensation_MtbB-like"/>
</dbReference>
<dbReference type="RefSeq" id="WP_349188639.1">
    <property type="nucleotide sequence ID" value="NZ_JBBNPP010000007.1"/>
</dbReference>
<evidence type="ECO:0000256" key="3">
    <source>
        <dbReference type="ARBA" id="ARBA00022598"/>
    </source>
</evidence>
<sequence>MSNIEHNNLSELISKLRNEGIYLFEENGKLKYKSNIHHLNKQVLNLLSKNKERILQILNMENKISSLVKSQYENSFPLTEIQLAYIMGKGDFYKYGNTSCHVYIEVVYPKLDRKKVEKIWGDLVFRHEMLRVVFDSLNYTQKITKNAHFTLFDNCNENESYVIKNLSHKIYKNEKYPLFDIALLQIGDRSKLILSFDMMIADWRSIWILIEEFETLYFTTKSLSKIEYSFKDYVNSEIIRKQLPKYYTDKNYWIEKIDELYLTPEIEKLSLETVENNVRFTRYKHSIDKEKWEKIKLNGQKFGITASCTLLTIYSLVISQYSTNKKFAINCTVMDRDKYGKTTENLVGDFTNIMLLGVDFSKINSFKDYSKSIQNNLVSDLEHSSFSGIDVLREIRRNGKYRNNIYPYVFTSSIGTNSNKGLTIGKYNGNGISQTPQVFIDCQVTDFDGKLYINWDVRDNIFKKNLLEEMFNLFINIIEDLLEEENWGKSYNTKNSINLKDSETINKENYNNLENFEKKLDIEADILCEESRLMKKILKEIWSDLLVKNIEETADLFINGADSLLIAQASSKFLNELISKDIDNISFDIVMKAMLSNSSINEIVEYIIERVNFKEQTETEEVQYSKNNIGKVEFLRKGNSRDLIIIVHSGLGSVDRINHFTDEIFNLSNQDILTIEIGNKDKFLTLDNTNLYKLLGEEYCKLINNYRYESIHLIGHCIGGMISCELARELLKTGFNVDKLSVIDSIFSTNLNYKEIIEELLFLKMLGINFHDISCVNFKESELKIYIDFNTHNSENFLINKKIERALKSLQKISQEERFEKYFNLDIKKNTEFFKMFEIFKKFSLTSANNISPILTDIDLYLAEDENEIIPKKREDIIRFWNDICVGEFNVINIRGNHISCIENKENAVDLAKMVCGVKNA</sequence>
<dbReference type="SUPFAM" id="SSF52777">
    <property type="entry name" value="CoA-dependent acyltransferases"/>
    <property type="match status" value="2"/>
</dbReference>
<dbReference type="EMBL" id="JBBNPP010000007">
    <property type="protein sequence ID" value="MEQ3346744.1"/>
    <property type="molecule type" value="Genomic_DNA"/>
</dbReference>
<dbReference type="InterPro" id="IPR023213">
    <property type="entry name" value="CAT-like_dom_sf"/>
</dbReference>
<dbReference type="PANTHER" id="PTHR45527">
    <property type="entry name" value="NONRIBOSOMAL PEPTIDE SYNTHETASE"/>
    <property type="match status" value="1"/>
</dbReference>
<dbReference type="Pfam" id="PF00668">
    <property type="entry name" value="Condensation"/>
    <property type="match status" value="1"/>
</dbReference>
<evidence type="ECO:0000313" key="5">
    <source>
        <dbReference type="EMBL" id="MEQ3346744.1"/>
    </source>
</evidence>
<reference evidence="5 6" key="1">
    <citation type="submission" date="2024-04" db="EMBL/GenBank/DDBJ databases">
        <title>Human intestinal bacterial collection.</title>
        <authorList>
            <person name="Pauvert C."/>
            <person name="Hitch T.C.A."/>
            <person name="Clavel T."/>
        </authorList>
    </citation>
    <scope>NUCLEOTIDE SEQUENCE [LARGE SCALE GENOMIC DNA]</scope>
    <source>
        <strain evidence="5 6">CLA-SR-H019</strain>
    </source>
</reference>
<dbReference type="InterPro" id="IPR041464">
    <property type="entry name" value="TubC_N"/>
</dbReference>
<dbReference type="Gene3D" id="1.10.10.1830">
    <property type="entry name" value="Non-ribosomal peptide synthase, adenylation domain"/>
    <property type="match status" value="1"/>
</dbReference>
<keyword evidence="6" id="KW-1185">Reference proteome</keyword>
<comment type="caution">
    <text evidence="5">The sequence shown here is derived from an EMBL/GenBank/DDBJ whole genome shotgun (WGS) entry which is preliminary data.</text>
</comment>
<dbReference type="SUPFAM" id="SSF53474">
    <property type="entry name" value="alpha/beta-Hydrolases"/>
    <property type="match status" value="1"/>
</dbReference>
<protein>
    <submittedName>
        <fullName evidence="5">Condensation domain-containing protein</fullName>
    </submittedName>
</protein>
<dbReference type="Gene3D" id="3.40.50.1820">
    <property type="entry name" value="alpha/beta hydrolase"/>
    <property type="match status" value="1"/>
</dbReference>
<dbReference type="InterPro" id="IPR044894">
    <property type="entry name" value="TubC_N_sf"/>
</dbReference>
<name>A0ABV1J0Q9_9FIRM</name>
<dbReference type="InterPro" id="IPR009081">
    <property type="entry name" value="PP-bd_ACP"/>
</dbReference>
<evidence type="ECO:0000313" key="6">
    <source>
        <dbReference type="Proteomes" id="UP001491691"/>
    </source>
</evidence>
<feature type="domain" description="Carrier" evidence="4">
    <location>
        <begin position="529"/>
        <end position="611"/>
    </location>
</feature>
<dbReference type="CDD" id="cd19535">
    <property type="entry name" value="Cyc_NRPS"/>
    <property type="match status" value="1"/>
</dbReference>
<comment type="cofactor">
    <cofactor evidence="1">
        <name>pantetheine 4'-phosphate</name>
        <dbReference type="ChEBI" id="CHEBI:47942"/>
    </cofactor>
</comment>
<proteinExistence type="predicted"/>
<evidence type="ECO:0000256" key="2">
    <source>
        <dbReference type="ARBA" id="ARBA00004924"/>
    </source>
</evidence>
<dbReference type="PANTHER" id="PTHR45527:SF10">
    <property type="entry name" value="PYOCHELIN SYNTHASE PCHF"/>
    <property type="match status" value="1"/>
</dbReference>
<evidence type="ECO:0000259" key="4">
    <source>
        <dbReference type="PROSITE" id="PS50075"/>
    </source>
</evidence>